<dbReference type="Proteomes" id="UP000885771">
    <property type="component" value="Unassembled WGS sequence"/>
</dbReference>
<accession>A0A7V5RMT2</accession>
<dbReference type="GO" id="GO:0022627">
    <property type="term" value="C:cytosolic small ribosomal subunit"/>
    <property type="evidence" value="ECO:0007669"/>
    <property type="project" value="TreeGrafter"/>
</dbReference>
<evidence type="ECO:0000256" key="4">
    <source>
        <dbReference type="ARBA" id="ARBA00035259"/>
    </source>
</evidence>
<dbReference type="Gene3D" id="3.30.230.10">
    <property type="match status" value="1"/>
</dbReference>
<evidence type="ECO:0000256" key="5">
    <source>
        <dbReference type="HAMAP-Rule" id="MF_00532"/>
    </source>
</evidence>
<dbReference type="SUPFAM" id="SSF54211">
    <property type="entry name" value="Ribosomal protein S5 domain 2-like"/>
    <property type="match status" value="1"/>
</dbReference>
<comment type="similarity">
    <text evidence="1 5 6">Belongs to the universal ribosomal protein uS9 family.</text>
</comment>
<dbReference type="NCBIfam" id="NF001099">
    <property type="entry name" value="PRK00132.1"/>
    <property type="match status" value="1"/>
</dbReference>
<evidence type="ECO:0000313" key="7">
    <source>
        <dbReference type="EMBL" id="HHM01441.1"/>
    </source>
</evidence>
<protein>
    <recommendedName>
        <fullName evidence="4 5">Small ribosomal subunit protein uS9</fullName>
    </recommendedName>
</protein>
<dbReference type="PANTHER" id="PTHR21569:SF1">
    <property type="entry name" value="SMALL RIBOSOMAL SUBUNIT PROTEIN US9M"/>
    <property type="match status" value="1"/>
</dbReference>
<keyword evidence="3 5" id="KW-0687">Ribonucleoprotein</keyword>
<reference evidence="7" key="1">
    <citation type="journal article" date="2020" name="mSystems">
        <title>Genome- and Community-Level Interaction Insights into Carbon Utilization and Element Cycling Functions of Hydrothermarchaeota in Hydrothermal Sediment.</title>
        <authorList>
            <person name="Zhou Z."/>
            <person name="Liu Y."/>
            <person name="Xu W."/>
            <person name="Pan J."/>
            <person name="Luo Z.H."/>
            <person name="Li M."/>
        </authorList>
    </citation>
    <scope>NUCLEOTIDE SEQUENCE [LARGE SCALE GENOMIC DNA]</scope>
    <source>
        <strain evidence="7">HyVt-460</strain>
    </source>
</reference>
<dbReference type="GO" id="GO:0006412">
    <property type="term" value="P:translation"/>
    <property type="evidence" value="ECO:0007669"/>
    <property type="project" value="UniProtKB-UniRule"/>
</dbReference>
<dbReference type="HAMAP" id="MF_00532_B">
    <property type="entry name" value="Ribosomal_uS9_B"/>
    <property type="match status" value="1"/>
</dbReference>
<evidence type="ECO:0000256" key="6">
    <source>
        <dbReference type="RuleBase" id="RU003815"/>
    </source>
</evidence>
<evidence type="ECO:0000256" key="1">
    <source>
        <dbReference type="ARBA" id="ARBA00005251"/>
    </source>
</evidence>
<organism evidence="7">
    <name type="scientific">Caldithrix abyssi</name>
    <dbReference type="NCBI Taxonomy" id="187145"/>
    <lineage>
        <taxon>Bacteria</taxon>
        <taxon>Pseudomonadati</taxon>
        <taxon>Calditrichota</taxon>
        <taxon>Calditrichia</taxon>
        <taxon>Calditrichales</taxon>
        <taxon>Calditrichaceae</taxon>
        <taxon>Caldithrix</taxon>
    </lineage>
</organism>
<dbReference type="InterPro" id="IPR023035">
    <property type="entry name" value="Ribosomal_uS9_bac/plastid"/>
</dbReference>
<dbReference type="EMBL" id="DRLI01000016">
    <property type="protein sequence ID" value="HHM01441.1"/>
    <property type="molecule type" value="Genomic_DNA"/>
</dbReference>
<dbReference type="PANTHER" id="PTHR21569">
    <property type="entry name" value="RIBOSOMAL PROTEIN S9"/>
    <property type="match status" value="1"/>
</dbReference>
<keyword evidence="2 5" id="KW-0689">Ribosomal protein</keyword>
<dbReference type="GO" id="GO:0003723">
    <property type="term" value="F:RNA binding"/>
    <property type="evidence" value="ECO:0007669"/>
    <property type="project" value="TreeGrafter"/>
</dbReference>
<evidence type="ECO:0000256" key="3">
    <source>
        <dbReference type="ARBA" id="ARBA00023274"/>
    </source>
</evidence>
<dbReference type="Pfam" id="PF00380">
    <property type="entry name" value="Ribosomal_S9"/>
    <property type="match status" value="1"/>
</dbReference>
<proteinExistence type="inferred from homology"/>
<dbReference type="InterPro" id="IPR020568">
    <property type="entry name" value="Ribosomal_Su5_D2-typ_SF"/>
</dbReference>
<dbReference type="AlphaFoldDB" id="A0A7V5RMT2"/>
<name>A0A7V5RMT2_CALAY</name>
<dbReference type="InterPro" id="IPR000754">
    <property type="entry name" value="Ribosomal_uS9"/>
</dbReference>
<gene>
    <name evidence="5" type="primary">rpsI</name>
    <name evidence="7" type="ORF">ENJ15_00395</name>
</gene>
<dbReference type="InterPro" id="IPR020574">
    <property type="entry name" value="Ribosomal_uS9_CS"/>
</dbReference>
<evidence type="ECO:0000256" key="2">
    <source>
        <dbReference type="ARBA" id="ARBA00022980"/>
    </source>
</evidence>
<dbReference type="FunFam" id="3.30.230.10:FF:000001">
    <property type="entry name" value="30S ribosomal protein S9"/>
    <property type="match status" value="1"/>
</dbReference>
<comment type="caution">
    <text evidence="7">The sequence shown here is derived from an EMBL/GenBank/DDBJ whole genome shotgun (WGS) entry which is preliminary data.</text>
</comment>
<sequence>MEEYITVGRRKESVARVRMTPGSGKIVVNGKEMLDYFKRETLLMDIMQPLEVTENVESFDFRIRVNGGGLSGQAGAVRLGIARALVAYSEDFRPALKREGFMTRDPRETERKKYGLAKARKRFQFSKR</sequence>
<dbReference type="PROSITE" id="PS00360">
    <property type="entry name" value="RIBOSOMAL_S9"/>
    <property type="match status" value="1"/>
</dbReference>
<dbReference type="InterPro" id="IPR014721">
    <property type="entry name" value="Ribsml_uS5_D2-typ_fold_subgr"/>
</dbReference>
<dbReference type="GO" id="GO:0003735">
    <property type="term" value="F:structural constituent of ribosome"/>
    <property type="evidence" value="ECO:0007669"/>
    <property type="project" value="InterPro"/>
</dbReference>